<evidence type="ECO:0000256" key="1">
    <source>
        <dbReference type="ARBA" id="ARBA00022649"/>
    </source>
</evidence>
<dbReference type="InterPro" id="IPR007712">
    <property type="entry name" value="RelE/ParE_toxin"/>
</dbReference>
<gene>
    <name evidence="2" type="ORF">Atep_25120</name>
</gene>
<dbReference type="Pfam" id="PF05016">
    <property type="entry name" value="ParE_toxin"/>
    <property type="match status" value="1"/>
</dbReference>
<dbReference type="InterPro" id="IPR035093">
    <property type="entry name" value="RelE/ParE_toxin_dom_sf"/>
</dbReference>
<proteinExistence type="predicted"/>
<keyword evidence="3" id="KW-1185">Reference proteome</keyword>
<evidence type="ECO:0000313" key="2">
    <source>
        <dbReference type="EMBL" id="BCU07835.1"/>
    </source>
</evidence>
<dbReference type="PANTHER" id="PTHR38813:SF1">
    <property type="entry name" value="TOXIN RELE1-RELATED"/>
    <property type="match status" value="1"/>
</dbReference>
<organism evidence="2 3">
    <name type="scientific">Allochromatium tepidum</name>
    <dbReference type="NCBI Taxonomy" id="553982"/>
    <lineage>
        <taxon>Bacteria</taxon>
        <taxon>Pseudomonadati</taxon>
        <taxon>Pseudomonadota</taxon>
        <taxon>Gammaproteobacteria</taxon>
        <taxon>Chromatiales</taxon>
        <taxon>Chromatiaceae</taxon>
        <taxon>Allochromatium</taxon>
    </lineage>
</organism>
<accession>A0ABN6GHI6</accession>
<evidence type="ECO:0000313" key="3">
    <source>
        <dbReference type="Proteomes" id="UP000680679"/>
    </source>
</evidence>
<name>A0ABN6GHI6_9GAMM</name>
<dbReference type="Gene3D" id="3.30.2310.20">
    <property type="entry name" value="RelE-like"/>
    <property type="match status" value="1"/>
</dbReference>
<sequence>MKVELKPQAVKDLQGLQKQDAARITARLAEMDAGLTGDIKRLTNFTPEYRLRVGNYRVLFEVDGKTVVVYRIMHRKHVYAKR</sequence>
<dbReference type="Proteomes" id="UP000680679">
    <property type="component" value="Chromosome"/>
</dbReference>
<dbReference type="RefSeq" id="WP_213378900.1">
    <property type="nucleotide sequence ID" value="NZ_AP024563.1"/>
</dbReference>
<keyword evidence="1" id="KW-1277">Toxin-antitoxin system</keyword>
<protein>
    <submittedName>
        <fullName evidence="2">Toxin RelE</fullName>
    </submittedName>
</protein>
<dbReference type="InterPro" id="IPR052747">
    <property type="entry name" value="TA_system_RelE_toxin"/>
</dbReference>
<dbReference type="PANTHER" id="PTHR38813">
    <property type="match status" value="1"/>
</dbReference>
<dbReference type="EMBL" id="AP024563">
    <property type="protein sequence ID" value="BCU07835.1"/>
    <property type="molecule type" value="Genomic_DNA"/>
</dbReference>
<dbReference type="SUPFAM" id="SSF143011">
    <property type="entry name" value="RelE-like"/>
    <property type="match status" value="1"/>
</dbReference>
<reference evidence="2 3" key="1">
    <citation type="submission" date="2021-04" db="EMBL/GenBank/DDBJ databases">
        <title>Complete genome sequencing of Allochromatium tepidum strain NZ.</title>
        <authorList>
            <person name="Tsukatani Y."/>
            <person name="Mori H."/>
        </authorList>
    </citation>
    <scope>NUCLEOTIDE SEQUENCE [LARGE SCALE GENOMIC DNA]</scope>
    <source>
        <strain evidence="2 3">NZ</strain>
    </source>
</reference>